<keyword evidence="5 9" id="KW-0408">Iron</keyword>
<dbReference type="GO" id="GO:0003700">
    <property type="term" value="F:DNA-binding transcription factor activity"/>
    <property type="evidence" value="ECO:0007669"/>
    <property type="project" value="InterPro"/>
</dbReference>
<dbReference type="GO" id="GO:0009055">
    <property type="term" value="F:electron transfer activity"/>
    <property type="evidence" value="ECO:0007669"/>
    <property type="project" value="InterPro"/>
</dbReference>
<feature type="region of interest" description="Disordered" evidence="10">
    <location>
        <begin position="201"/>
        <end position="228"/>
    </location>
</feature>
<dbReference type="GO" id="GO:0020037">
    <property type="term" value="F:heme binding"/>
    <property type="evidence" value="ECO:0007669"/>
    <property type="project" value="InterPro"/>
</dbReference>
<accession>A0A4S8JRV2</accession>
<keyword evidence="2" id="KW-0677">Repeat</keyword>
<evidence type="ECO:0000256" key="9">
    <source>
        <dbReference type="PROSITE-ProRule" id="PRU00433"/>
    </source>
</evidence>
<feature type="region of interest" description="Disordered" evidence="10">
    <location>
        <begin position="82"/>
        <end position="101"/>
    </location>
</feature>
<dbReference type="STRING" id="52838.A0A4S8JRV2"/>
<evidence type="ECO:0000313" key="13">
    <source>
        <dbReference type="EMBL" id="THU64816.1"/>
    </source>
</evidence>
<dbReference type="Gene3D" id="3.30.160.60">
    <property type="entry name" value="Classic Zinc Finger"/>
    <property type="match status" value="1"/>
</dbReference>
<keyword evidence="9" id="KW-0349">Heme</keyword>
<dbReference type="Pfam" id="PF13912">
    <property type="entry name" value="zf-C2H2_6"/>
    <property type="match status" value="2"/>
</dbReference>
<gene>
    <name evidence="13" type="ORF">C4D60_Mb01t30430</name>
</gene>
<dbReference type="InterPro" id="IPR013087">
    <property type="entry name" value="Znf_C2H2_type"/>
</dbReference>
<feature type="domain" description="Cytochrome c" evidence="12">
    <location>
        <begin position="143"/>
        <end position="280"/>
    </location>
</feature>
<dbReference type="InterPro" id="IPR009056">
    <property type="entry name" value="Cyt_c-like_dom"/>
</dbReference>
<comment type="caution">
    <text evidence="13">The sequence shown here is derived from an EMBL/GenBank/DDBJ whole genome shotgun (WGS) entry which is preliminary data.</text>
</comment>
<evidence type="ECO:0000256" key="1">
    <source>
        <dbReference type="ARBA" id="ARBA00022723"/>
    </source>
</evidence>
<dbReference type="InterPro" id="IPR036236">
    <property type="entry name" value="Znf_C2H2_sf"/>
</dbReference>
<dbReference type="GO" id="GO:0000976">
    <property type="term" value="F:transcription cis-regulatory region binding"/>
    <property type="evidence" value="ECO:0007669"/>
    <property type="project" value="TreeGrafter"/>
</dbReference>
<keyword evidence="6" id="KW-0805">Transcription regulation</keyword>
<evidence type="ECO:0000256" key="10">
    <source>
        <dbReference type="SAM" id="MobiDB-lite"/>
    </source>
</evidence>
<reference evidence="13 14" key="1">
    <citation type="journal article" date="2019" name="Nat. Plants">
        <title>Genome sequencing of Musa balbisiana reveals subgenome evolution and function divergence in polyploid bananas.</title>
        <authorList>
            <person name="Yao X."/>
        </authorList>
    </citation>
    <scope>NUCLEOTIDE SEQUENCE [LARGE SCALE GENOMIC DNA]</scope>
    <source>
        <strain evidence="14">cv. DH-PKW</strain>
        <tissue evidence="13">Leaves</tissue>
    </source>
</reference>
<keyword evidence="14" id="KW-1185">Reference proteome</keyword>
<feature type="domain" description="C2H2-type" evidence="11">
    <location>
        <begin position="103"/>
        <end position="130"/>
    </location>
</feature>
<sequence length="280" mass="28937">MAVDAVEETSSPSPSSSPPPPYQVGSTTKGKRSKRPRPSPSSSPEVPDEDADRLCRRRLNTEEEFYALCLVMLSRGVGGGTAFEHEHVPPPPPPPPPPKVQSFECSVCGKAFPSYQALGGHKTSHRKPAATKAAAGGDDAASGSNGGGAPVVVAGSLGKLHECSVCHKSFPTGQALGGHMRCHYDGVIGGRATAGTTITATAASSSGAASSGRDRGFDLNRPPQPQLPETGLVGRLSAARKEEGEEVLSPLLLVPKKPRLLAAAVKADMEPPLPTLISFI</sequence>
<evidence type="ECO:0000313" key="14">
    <source>
        <dbReference type="Proteomes" id="UP000317650"/>
    </source>
</evidence>
<dbReference type="PROSITE" id="PS50157">
    <property type="entry name" value="ZINC_FINGER_C2H2_2"/>
    <property type="match status" value="2"/>
</dbReference>
<proteinExistence type="predicted"/>
<dbReference type="PANTHER" id="PTHR45988:SF1">
    <property type="entry name" value="ZINC FINGER PROTEIN AZF2"/>
    <property type="match status" value="1"/>
</dbReference>
<dbReference type="GO" id="GO:0005634">
    <property type="term" value="C:nucleus"/>
    <property type="evidence" value="ECO:0007669"/>
    <property type="project" value="TreeGrafter"/>
</dbReference>
<evidence type="ECO:0000256" key="6">
    <source>
        <dbReference type="ARBA" id="ARBA00023015"/>
    </source>
</evidence>
<evidence type="ECO:0000256" key="4">
    <source>
        <dbReference type="ARBA" id="ARBA00022833"/>
    </source>
</evidence>
<name>A0A4S8JRV2_MUSBA</name>
<dbReference type="PANTHER" id="PTHR45988">
    <property type="entry name" value="C2H2 TYPE ZINC FINGER TRANSCRIPTION FACTOR FAMILY-RELATED"/>
    <property type="match status" value="1"/>
</dbReference>
<keyword evidence="4" id="KW-0862">Zinc</keyword>
<evidence type="ECO:0000256" key="2">
    <source>
        <dbReference type="ARBA" id="ARBA00022737"/>
    </source>
</evidence>
<dbReference type="Proteomes" id="UP000317650">
    <property type="component" value="Chromosome 1"/>
</dbReference>
<dbReference type="EMBL" id="PYDT01000004">
    <property type="protein sequence ID" value="THU64816.1"/>
    <property type="molecule type" value="Genomic_DNA"/>
</dbReference>
<protein>
    <recommendedName>
        <fullName evidence="15">C2H2-type domain-containing protein</fullName>
    </recommendedName>
</protein>
<dbReference type="SMART" id="SM00355">
    <property type="entry name" value="ZnF_C2H2"/>
    <property type="match status" value="2"/>
</dbReference>
<evidence type="ECO:0000256" key="5">
    <source>
        <dbReference type="ARBA" id="ARBA00023004"/>
    </source>
</evidence>
<dbReference type="AlphaFoldDB" id="A0A4S8JRV2"/>
<evidence type="ECO:0000256" key="7">
    <source>
        <dbReference type="ARBA" id="ARBA00023163"/>
    </source>
</evidence>
<feature type="compositionally biased region" description="Low complexity" evidence="10">
    <location>
        <begin position="130"/>
        <end position="143"/>
    </location>
</feature>
<keyword evidence="1 9" id="KW-0479">Metal-binding</keyword>
<dbReference type="GO" id="GO:0008270">
    <property type="term" value="F:zinc ion binding"/>
    <property type="evidence" value="ECO:0007669"/>
    <property type="project" value="UniProtKB-KW"/>
</dbReference>
<evidence type="ECO:0008006" key="15">
    <source>
        <dbReference type="Google" id="ProtNLM"/>
    </source>
</evidence>
<feature type="compositionally biased region" description="Low complexity" evidence="10">
    <location>
        <begin position="201"/>
        <end position="211"/>
    </location>
</feature>
<dbReference type="InterPro" id="IPR044653">
    <property type="entry name" value="AZF1/2/3-like"/>
</dbReference>
<keyword evidence="3 8" id="KW-0863">Zinc-finger</keyword>
<feature type="compositionally biased region" description="Pro residues" evidence="10">
    <location>
        <begin position="89"/>
        <end position="99"/>
    </location>
</feature>
<evidence type="ECO:0000256" key="3">
    <source>
        <dbReference type="ARBA" id="ARBA00022771"/>
    </source>
</evidence>
<evidence type="ECO:0000259" key="12">
    <source>
        <dbReference type="PROSITE" id="PS51007"/>
    </source>
</evidence>
<feature type="domain" description="C2H2-type" evidence="11">
    <location>
        <begin position="161"/>
        <end position="183"/>
    </location>
</feature>
<dbReference type="PROSITE" id="PS51007">
    <property type="entry name" value="CYTC"/>
    <property type="match status" value="1"/>
</dbReference>
<keyword evidence="7" id="KW-0804">Transcription</keyword>
<evidence type="ECO:0000256" key="8">
    <source>
        <dbReference type="PROSITE-ProRule" id="PRU00042"/>
    </source>
</evidence>
<organism evidence="13 14">
    <name type="scientific">Musa balbisiana</name>
    <name type="common">Banana</name>
    <dbReference type="NCBI Taxonomy" id="52838"/>
    <lineage>
        <taxon>Eukaryota</taxon>
        <taxon>Viridiplantae</taxon>
        <taxon>Streptophyta</taxon>
        <taxon>Embryophyta</taxon>
        <taxon>Tracheophyta</taxon>
        <taxon>Spermatophyta</taxon>
        <taxon>Magnoliopsida</taxon>
        <taxon>Liliopsida</taxon>
        <taxon>Zingiberales</taxon>
        <taxon>Musaceae</taxon>
        <taxon>Musa</taxon>
    </lineage>
</organism>
<feature type="region of interest" description="Disordered" evidence="10">
    <location>
        <begin position="1"/>
        <end position="54"/>
    </location>
</feature>
<dbReference type="SUPFAM" id="SSF57667">
    <property type="entry name" value="beta-beta-alpha zinc fingers"/>
    <property type="match status" value="1"/>
</dbReference>
<evidence type="ECO:0000259" key="11">
    <source>
        <dbReference type="PROSITE" id="PS50157"/>
    </source>
</evidence>
<dbReference type="PROSITE" id="PS00028">
    <property type="entry name" value="ZINC_FINGER_C2H2_1"/>
    <property type="match status" value="2"/>
</dbReference>
<feature type="region of interest" description="Disordered" evidence="10">
    <location>
        <begin position="119"/>
        <end position="145"/>
    </location>
</feature>